<organism evidence="2">
    <name type="scientific">uncultured Rubrobacteraceae bacterium</name>
    <dbReference type="NCBI Taxonomy" id="349277"/>
    <lineage>
        <taxon>Bacteria</taxon>
        <taxon>Bacillati</taxon>
        <taxon>Actinomycetota</taxon>
        <taxon>Rubrobacteria</taxon>
        <taxon>Rubrobacterales</taxon>
        <taxon>Rubrobacteraceae</taxon>
        <taxon>environmental samples</taxon>
    </lineage>
</organism>
<gene>
    <name evidence="2" type="ORF">AVDCRST_MAG01-01-1838</name>
</gene>
<evidence type="ECO:0000313" key="2">
    <source>
        <dbReference type="EMBL" id="CAA9414798.1"/>
    </source>
</evidence>
<sequence length="60" mass="6591">GQMDHRRRCFWRDNPGGLPAQRAPDRRGGQHSGPRGPDQRALAGSGGGCRRTRFGRPGRP</sequence>
<dbReference type="EMBL" id="CADCUW010000276">
    <property type="protein sequence ID" value="CAA9414798.1"/>
    <property type="molecule type" value="Genomic_DNA"/>
</dbReference>
<evidence type="ECO:0000256" key="1">
    <source>
        <dbReference type="SAM" id="MobiDB-lite"/>
    </source>
</evidence>
<proteinExistence type="predicted"/>
<feature type="non-terminal residue" evidence="2">
    <location>
        <position position="1"/>
    </location>
</feature>
<dbReference type="AlphaFoldDB" id="A0A6J4PHE8"/>
<feature type="non-terminal residue" evidence="2">
    <location>
        <position position="60"/>
    </location>
</feature>
<reference evidence="2" key="1">
    <citation type="submission" date="2020-02" db="EMBL/GenBank/DDBJ databases">
        <authorList>
            <person name="Meier V. D."/>
        </authorList>
    </citation>
    <scope>NUCLEOTIDE SEQUENCE</scope>
    <source>
        <strain evidence="2">AVDCRST_MAG01</strain>
    </source>
</reference>
<feature type="region of interest" description="Disordered" evidence="1">
    <location>
        <begin position="1"/>
        <end position="60"/>
    </location>
</feature>
<name>A0A6J4PHE8_9ACTN</name>
<accession>A0A6J4PHE8</accession>
<feature type="compositionally biased region" description="Basic residues" evidence="1">
    <location>
        <begin position="50"/>
        <end position="60"/>
    </location>
</feature>
<protein>
    <submittedName>
        <fullName evidence="2">Transcriptional regulator, MarR family</fullName>
    </submittedName>
</protein>